<dbReference type="AlphaFoldDB" id="A0A3B0U7B4"/>
<feature type="non-terminal residue" evidence="1">
    <location>
        <position position="1"/>
    </location>
</feature>
<dbReference type="InterPro" id="IPR012467">
    <property type="entry name" value="DUF1684"/>
</dbReference>
<protein>
    <recommendedName>
        <fullName evidence="2">DUF1684 domain-containing protein</fullName>
    </recommendedName>
</protein>
<dbReference type="EMBL" id="UOES01000138">
    <property type="protein sequence ID" value="VAW26785.1"/>
    <property type="molecule type" value="Genomic_DNA"/>
</dbReference>
<gene>
    <name evidence="1" type="ORF">MNBD_BACTEROID06-334</name>
</gene>
<dbReference type="PANTHER" id="PTHR41913">
    <property type="entry name" value="DUF1684 DOMAIN-CONTAINING PROTEIN"/>
    <property type="match status" value="1"/>
</dbReference>
<organism evidence="1">
    <name type="scientific">hydrothermal vent metagenome</name>
    <dbReference type="NCBI Taxonomy" id="652676"/>
    <lineage>
        <taxon>unclassified sequences</taxon>
        <taxon>metagenomes</taxon>
        <taxon>ecological metagenomes</taxon>
    </lineage>
</organism>
<dbReference type="PANTHER" id="PTHR41913:SF1">
    <property type="entry name" value="DUF1684 DOMAIN-CONTAINING PROTEIN"/>
    <property type="match status" value="1"/>
</dbReference>
<evidence type="ECO:0000313" key="1">
    <source>
        <dbReference type="EMBL" id="VAW26785.1"/>
    </source>
</evidence>
<accession>A0A3B0U7B4</accession>
<proteinExistence type="predicted"/>
<dbReference type="Pfam" id="PF07920">
    <property type="entry name" value="DUF1684"/>
    <property type="match status" value="1"/>
</dbReference>
<name>A0A3B0U7B4_9ZZZZ</name>
<reference evidence="1" key="1">
    <citation type="submission" date="2018-06" db="EMBL/GenBank/DDBJ databases">
        <authorList>
            <person name="Zhirakovskaya E."/>
        </authorList>
    </citation>
    <scope>NUCLEOTIDE SEQUENCE</scope>
</reference>
<evidence type="ECO:0008006" key="2">
    <source>
        <dbReference type="Google" id="ProtNLM"/>
    </source>
</evidence>
<sequence>AIVALFLIYWFFFKKENPQNYINHISIHRYERAEFFRYAPESPFIKYRVDFSYLDYYPANTDLRMEAKFEKNTKSDTISLVTSTNTIDKYIIVGTANFEFQDIDNILLVLGSINSGSQTLFIPFLDNTSGNTTYGGGRYLDVNYPVGKTILLDFNKAYNPYCAYTEAYTCPLPPKENRLQIAIEAGEKSFPEH</sequence>